<gene>
    <name evidence="1" type="ORF">EXIGUO9Y_190061</name>
</gene>
<evidence type="ECO:0000313" key="1">
    <source>
        <dbReference type="EMBL" id="VWX34600.1"/>
    </source>
</evidence>
<name>A0A653I6V3_9BACL</name>
<sequence>MSEIVNSVIRSGFMLAQLDEHPGWKGENIPWEFTLVATT</sequence>
<dbReference type="Proteomes" id="UP000439752">
    <property type="component" value="Unassembled WGS sequence"/>
</dbReference>
<proteinExistence type="predicted"/>
<organism evidence="1 2">
    <name type="scientific">Exiguobacterium oxidotolerans</name>
    <dbReference type="NCBI Taxonomy" id="223958"/>
    <lineage>
        <taxon>Bacteria</taxon>
        <taxon>Bacillati</taxon>
        <taxon>Bacillota</taxon>
        <taxon>Bacilli</taxon>
        <taxon>Bacillales</taxon>
        <taxon>Bacillales Family XII. Incertae Sedis</taxon>
        <taxon>Exiguobacterium</taxon>
    </lineage>
</organism>
<accession>A0A653I6V3</accession>
<dbReference type="AlphaFoldDB" id="A0A653I6V3"/>
<keyword evidence="2" id="KW-1185">Reference proteome</keyword>
<reference evidence="1 2" key="1">
    <citation type="submission" date="2019-10" db="EMBL/GenBank/DDBJ databases">
        <authorList>
            <person name="Karimi E."/>
        </authorList>
    </citation>
    <scope>NUCLEOTIDE SEQUENCE [LARGE SCALE GENOMIC DNA]</scope>
    <source>
        <strain evidence="1">Exiguobacterium sp. 9Y</strain>
    </source>
</reference>
<protein>
    <submittedName>
        <fullName evidence="1">Uncharacterized protein</fullName>
    </submittedName>
</protein>
<dbReference type="EMBL" id="CABWKQ010000011">
    <property type="protein sequence ID" value="VWX34600.1"/>
    <property type="molecule type" value="Genomic_DNA"/>
</dbReference>
<evidence type="ECO:0000313" key="2">
    <source>
        <dbReference type="Proteomes" id="UP000439752"/>
    </source>
</evidence>